<evidence type="ECO:0000256" key="4">
    <source>
        <dbReference type="ARBA" id="ARBA00023004"/>
    </source>
</evidence>
<evidence type="ECO:0000256" key="3">
    <source>
        <dbReference type="ARBA" id="ARBA00022723"/>
    </source>
</evidence>
<dbReference type="SFLD" id="SFLDS00029">
    <property type="entry name" value="Radical_SAM"/>
    <property type="match status" value="1"/>
</dbReference>
<keyword evidence="3" id="KW-0479">Metal-binding</keyword>
<dbReference type="GO" id="GO:0051539">
    <property type="term" value="F:4 iron, 4 sulfur cluster binding"/>
    <property type="evidence" value="ECO:0007669"/>
    <property type="project" value="UniProtKB-KW"/>
</dbReference>
<dbReference type="SFLD" id="SFLDG01123">
    <property type="entry name" value="methyltransferase_(Class_B)"/>
    <property type="match status" value="1"/>
</dbReference>
<keyword evidence="4" id="KW-0408">Iron</keyword>
<dbReference type="GO" id="GO:0046872">
    <property type="term" value="F:metal ion binding"/>
    <property type="evidence" value="ECO:0007669"/>
    <property type="project" value="UniProtKB-KW"/>
</dbReference>
<dbReference type="SUPFAM" id="SSF102114">
    <property type="entry name" value="Radical SAM enzymes"/>
    <property type="match status" value="1"/>
</dbReference>
<dbReference type="Gene3D" id="3.80.30.20">
    <property type="entry name" value="tm_1862 like domain"/>
    <property type="match status" value="1"/>
</dbReference>
<dbReference type="InterPro" id="IPR023404">
    <property type="entry name" value="rSAM_horseshoe"/>
</dbReference>
<dbReference type="EMBL" id="BARV01037573">
    <property type="protein sequence ID" value="GAI52159.1"/>
    <property type="molecule type" value="Genomic_DNA"/>
</dbReference>
<evidence type="ECO:0000256" key="5">
    <source>
        <dbReference type="ARBA" id="ARBA00023014"/>
    </source>
</evidence>
<dbReference type="SFLD" id="SFLDG01082">
    <property type="entry name" value="B12-binding_domain_containing"/>
    <property type="match status" value="1"/>
</dbReference>
<sequence length="216" mass="24664">DTFWSFKHALKFISKKASFPPLGLLTVAAMLPDEWEKKLVDINTTTLTDKDLKWADYVFIGAMVVQQKSAWEVIDRCNKLNTKIVAGGPYFTIAHRDFEFETVDHLVLDEAETTLPPFLEDLEKGCAKHVYASKERPDITQTPVPLWSLINRGKYSSLNIQYSRGCPFNCEFCDIIILNGHKPRTKSKEQMLAELEALYQQGWRGGLFIVDDNFIG</sequence>
<comment type="cofactor">
    <cofactor evidence="1">
        <name>[4Fe-4S] cluster</name>
        <dbReference type="ChEBI" id="CHEBI:49883"/>
    </cofactor>
</comment>
<feature type="non-terminal residue" evidence="6">
    <location>
        <position position="1"/>
    </location>
</feature>
<protein>
    <recommendedName>
        <fullName evidence="7">B12-binding domain-containing protein</fullName>
    </recommendedName>
</protein>
<dbReference type="InterPro" id="IPR034466">
    <property type="entry name" value="Methyltransferase_Class_B"/>
</dbReference>
<name>X1R991_9ZZZZ</name>
<evidence type="ECO:0000256" key="2">
    <source>
        <dbReference type="ARBA" id="ARBA00022691"/>
    </source>
</evidence>
<dbReference type="InterPro" id="IPR058240">
    <property type="entry name" value="rSAM_sf"/>
</dbReference>
<evidence type="ECO:0000256" key="1">
    <source>
        <dbReference type="ARBA" id="ARBA00001966"/>
    </source>
</evidence>
<feature type="non-terminal residue" evidence="6">
    <location>
        <position position="216"/>
    </location>
</feature>
<dbReference type="AlphaFoldDB" id="X1R991"/>
<dbReference type="PANTHER" id="PTHR43409">
    <property type="entry name" value="ANAEROBIC MAGNESIUM-PROTOPORPHYRIN IX MONOMETHYL ESTER CYCLASE-RELATED"/>
    <property type="match status" value="1"/>
</dbReference>
<dbReference type="Gene3D" id="3.40.50.280">
    <property type="entry name" value="Cobalamin-binding domain"/>
    <property type="match status" value="1"/>
</dbReference>
<dbReference type="GO" id="GO:0005829">
    <property type="term" value="C:cytosol"/>
    <property type="evidence" value="ECO:0007669"/>
    <property type="project" value="TreeGrafter"/>
</dbReference>
<evidence type="ECO:0000313" key="6">
    <source>
        <dbReference type="EMBL" id="GAI52159.1"/>
    </source>
</evidence>
<proteinExistence type="predicted"/>
<keyword evidence="2" id="KW-0949">S-adenosyl-L-methionine</keyword>
<reference evidence="6" key="1">
    <citation type="journal article" date="2014" name="Front. Microbiol.">
        <title>High frequency of phylogenetically diverse reductive dehalogenase-homologous genes in deep subseafloor sedimentary metagenomes.</title>
        <authorList>
            <person name="Kawai M."/>
            <person name="Futagami T."/>
            <person name="Toyoda A."/>
            <person name="Takaki Y."/>
            <person name="Nishi S."/>
            <person name="Hori S."/>
            <person name="Arai W."/>
            <person name="Tsubouchi T."/>
            <person name="Morono Y."/>
            <person name="Uchiyama I."/>
            <person name="Ito T."/>
            <person name="Fujiyama A."/>
            <person name="Inagaki F."/>
            <person name="Takami H."/>
        </authorList>
    </citation>
    <scope>NUCLEOTIDE SEQUENCE</scope>
    <source>
        <strain evidence="6">Expedition CK06-06</strain>
    </source>
</reference>
<gene>
    <name evidence="6" type="ORF">S06H3_58096</name>
</gene>
<dbReference type="InterPro" id="IPR007197">
    <property type="entry name" value="rSAM"/>
</dbReference>
<dbReference type="InterPro" id="IPR051198">
    <property type="entry name" value="BchE-like"/>
</dbReference>
<accession>X1R991</accession>
<evidence type="ECO:0008006" key="7">
    <source>
        <dbReference type="Google" id="ProtNLM"/>
    </source>
</evidence>
<keyword evidence="5" id="KW-0411">Iron-sulfur</keyword>
<dbReference type="PANTHER" id="PTHR43409:SF3">
    <property type="entry name" value="HYPOTHETICAL METHYLTRANSFERASE"/>
    <property type="match status" value="1"/>
</dbReference>
<organism evidence="6">
    <name type="scientific">marine sediment metagenome</name>
    <dbReference type="NCBI Taxonomy" id="412755"/>
    <lineage>
        <taxon>unclassified sequences</taxon>
        <taxon>metagenomes</taxon>
        <taxon>ecological metagenomes</taxon>
    </lineage>
</organism>
<comment type="caution">
    <text evidence="6">The sequence shown here is derived from an EMBL/GenBank/DDBJ whole genome shotgun (WGS) entry which is preliminary data.</text>
</comment>